<name>A0A3S5CMG4_9PLAT</name>
<dbReference type="AlphaFoldDB" id="A0A3S5CMG4"/>
<dbReference type="EMBL" id="CAAALY010047963">
    <property type="protein sequence ID" value="VEL20777.1"/>
    <property type="molecule type" value="Genomic_DNA"/>
</dbReference>
<sequence>MHPKKPFMPHQPELLPRATLVVLSTEWPYCCLGNQVYPVVQCEWSRGDPRLTGPPGDRFVLGSRPA</sequence>
<dbReference type="Proteomes" id="UP000784294">
    <property type="component" value="Unassembled WGS sequence"/>
</dbReference>
<evidence type="ECO:0000256" key="1">
    <source>
        <dbReference type="SAM" id="MobiDB-lite"/>
    </source>
</evidence>
<organism evidence="2 3">
    <name type="scientific">Protopolystoma xenopodis</name>
    <dbReference type="NCBI Taxonomy" id="117903"/>
    <lineage>
        <taxon>Eukaryota</taxon>
        <taxon>Metazoa</taxon>
        <taxon>Spiralia</taxon>
        <taxon>Lophotrochozoa</taxon>
        <taxon>Platyhelminthes</taxon>
        <taxon>Monogenea</taxon>
        <taxon>Polyopisthocotylea</taxon>
        <taxon>Polystomatidea</taxon>
        <taxon>Polystomatidae</taxon>
        <taxon>Protopolystoma</taxon>
    </lineage>
</organism>
<keyword evidence="3" id="KW-1185">Reference proteome</keyword>
<protein>
    <submittedName>
        <fullName evidence="2">Uncharacterized protein</fullName>
    </submittedName>
</protein>
<evidence type="ECO:0000313" key="3">
    <source>
        <dbReference type="Proteomes" id="UP000784294"/>
    </source>
</evidence>
<gene>
    <name evidence="2" type="ORF">PXEA_LOCUS14217</name>
</gene>
<accession>A0A3S5CMG4</accession>
<comment type="caution">
    <text evidence="2">The sequence shown here is derived from an EMBL/GenBank/DDBJ whole genome shotgun (WGS) entry which is preliminary data.</text>
</comment>
<proteinExistence type="predicted"/>
<reference evidence="2" key="1">
    <citation type="submission" date="2018-11" db="EMBL/GenBank/DDBJ databases">
        <authorList>
            <consortium name="Pathogen Informatics"/>
        </authorList>
    </citation>
    <scope>NUCLEOTIDE SEQUENCE</scope>
</reference>
<evidence type="ECO:0000313" key="2">
    <source>
        <dbReference type="EMBL" id="VEL20777.1"/>
    </source>
</evidence>
<feature type="region of interest" description="Disordered" evidence="1">
    <location>
        <begin position="47"/>
        <end position="66"/>
    </location>
</feature>